<evidence type="ECO:0000256" key="13">
    <source>
        <dbReference type="ARBA" id="ARBA00063051"/>
    </source>
</evidence>
<evidence type="ECO:0000256" key="8">
    <source>
        <dbReference type="ARBA" id="ARBA00023065"/>
    </source>
</evidence>
<proteinExistence type="inferred from homology"/>
<evidence type="ECO:0000256" key="10">
    <source>
        <dbReference type="ARBA" id="ARBA00023310"/>
    </source>
</evidence>
<evidence type="ECO:0000256" key="3">
    <source>
        <dbReference type="ARBA" id="ARBA00022448"/>
    </source>
</evidence>
<dbReference type="Pfam" id="PF00119">
    <property type="entry name" value="ATP-synt_A"/>
    <property type="match status" value="1"/>
</dbReference>
<comment type="subcellular location">
    <subcellularLocation>
        <location evidence="1">Membrane</location>
        <topology evidence="1">Multi-pass membrane protein</topology>
    </subcellularLocation>
</comment>
<organism evidence="17 18">
    <name type="scientific">Sousa chinensis</name>
    <name type="common">Indo-pacific humpbacked dolphin</name>
    <name type="synonym">Steno chinensis</name>
    <dbReference type="NCBI Taxonomy" id="103600"/>
    <lineage>
        <taxon>Eukaryota</taxon>
        <taxon>Metazoa</taxon>
        <taxon>Chordata</taxon>
        <taxon>Craniata</taxon>
        <taxon>Vertebrata</taxon>
        <taxon>Euteleostomi</taxon>
        <taxon>Mammalia</taxon>
        <taxon>Eutheria</taxon>
        <taxon>Laurasiatheria</taxon>
        <taxon>Artiodactyla</taxon>
        <taxon>Whippomorpha</taxon>
        <taxon>Cetacea</taxon>
        <taxon>Odontoceti</taxon>
        <taxon>Delphinidae</taxon>
        <taxon>Sousa</taxon>
    </lineage>
</organism>
<comment type="subunit">
    <text evidence="13">Component of the ATP synthase complex composed at least of ATP5F1A/subunit alpha, ATP5F1B/subunit beta, ATP5MC1/subunit c (homooctomer), MT-ATP6/subunit a, MT-ATP8/subunit 8, ATP5ME/subunit e, ATP5MF/subunit f, ATP5MG/subunit g, ATP5MK/subunit k, ATP5MJ/subunit j, ATP5F1C/subunit gamma, ATP5F1D/subunit delta, ATP5F1E/subunit epsilon, ATP5PF/subunit F6, ATP5PB/subunit b, ATP5PD/subunit d, ATP5PO/subunit OSCP. ATP synthase complex consists of a soluble F(1) head domain (subunits alpha(3) and beta(3)) - the catalytic core - and a membrane F(0) domain - the membrane proton channel (subunits c, a, 8, e, f, g, k and j). These two domains are linked by a central stalk (subunits gamma, delta, and epsilon) rotating inside the F1 region and a stationary peripheral stalk (subunits F6, b, d, and OSCP). Interacts with DNAJC30; interaction is direct.</text>
</comment>
<name>A0A484H5G2_SOUCH</name>
<dbReference type="AlphaFoldDB" id="A0A484H5G2"/>
<dbReference type="GO" id="GO:0046933">
    <property type="term" value="F:proton-transporting ATP synthase activity, rotational mechanism"/>
    <property type="evidence" value="ECO:0007669"/>
    <property type="project" value="TreeGrafter"/>
</dbReference>
<keyword evidence="5 16" id="KW-0812">Transmembrane</keyword>
<dbReference type="EMBL" id="QWLN02000017">
    <property type="protein sequence ID" value="TEA42526.1"/>
    <property type="molecule type" value="Genomic_DNA"/>
</dbReference>
<feature type="transmembrane region" description="Helical" evidence="16">
    <location>
        <begin position="28"/>
        <end position="49"/>
    </location>
</feature>
<dbReference type="InterPro" id="IPR035908">
    <property type="entry name" value="F0_ATP_A_sf"/>
</dbReference>
<keyword evidence="4" id="KW-0138">CF(0)</keyword>
<dbReference type="Proteomes" id="UP000295264">
    <property type="component" value="Unassembled WGS sequence"/>
</dbReference>
<comment type="caution">
    <text evidence="17">The sequence shown here is derived from an EMBL/GenBank/DDBJ whole genome shotgun (WGS) entry which is preliminary data.</text>
</comment>
<dbReference type="PRINTS" id="PR00123">
    <property type="entry name" value="ATPASEA"/>
</dbReference>
<evidence type="ECO:0000256" key="11">
    <source>
        <dbReference type="ARBA" id="ARBA00024169"/>
    </source>
</evidence>
<dbReference type="InterPro" id="IPR045083">
    <property type="entry name" value="ATP_synth_F0_asu_bact/mt"/>
</dbReference>
<evidence type="ECO:0000256" key="6">
    <source>
        <dbReference type="ARBA" id="ARBA00022781"/>
    </source>
</evidence>
<reference evidence="17 18" key="1">
    <citation type="journal article" date="2018" name="Genomics">
        <title>Molecular footprints of inshore aquatic adaptation in Indo-Pacific humpback dolphin (Sousa chinensis).</title>
        <authorList>
            <person name="Ming Y."/>
            <person name="Jian J."/>
            <person name="Yu F."/>
            <person name="Yu X."/>
            <person name="Wang J."/>
            <person name="Liu W."/>
        </authorList>
    </citation>
    <scope>NUCLEOTIDE SEQUENCE [LARGE SCALE GENOMIC DNA]</scope>
    <source>
        <strain evidence="17">MY-2018</strain>
        <tissue evidence="17">Skin</tissue>
    </source>
</reference>
<gene>
    <name evidence="17" type="ORF">DBR06_SOUSAS1610002</name>
</gene>
<keyword evidence="8" id="KW-0406">Ion transport</keyword>
<dbReference type="PANTHER" id="PTHR11410:SF0">
    <property type="entry name" value="ATP SYNTHASE SUBUNIT A"/>
    <property type="match status" value="1"/>
</dbReference>
<evidence type="ECO:0000256" key="12">
    <source>
        <dbReference type="ARBA" id="ARBA00032954"/>
    </source>
</evidence>
<accession>A0A484H5G2</accession>
<dbReference type="PANTHER" id="PTHR11410">
    <property type="entry name" value="ATP SYNTHASE SUBUNIT A"/>
    <property type="match status" value="1"/>
</dbReference>
<evidence type="ECO:0000256" key="5">
    <source>
        <dbReference type="ARBA" id="ARBA00022692"/>
    </source>
</evidence>
<evidence type="ECO:0000256" key="7">
    <source>
        <dbReference type="ARBA" id="ARBA00022989"/>
    </source>
</evidence>
<evidence type="ECO:0000313" key="17">
    <source>
        <dbReference type="EMBL" id="TEA42526.1"/>
    </source>
</evidence>
<feature type="transmembrane region" description="Helical" evidence="16">
    <location>
        <begin position="81"/>
        <end position="100"/>
    </location>
</feature>
<comment type="similarity">
    <text evidence="2">Belongs to the ATPase A chain family.</text>
</comment>
<dbReference type="InterPro" id="IPR000568">
    <property type="entry name" value="ATP_synth_F0_asu"/>
</dbReference>
<protein>
    <recommendedName>
        <fullName evidence="14">ATP synthase F(0) complex subunit a</fullName>
    </recommendedName>
    <alternativeName>
        <fullName evidence="12">F-ATPase protein 6</fullName>
    </alternativeName>
    <alternativeName>
        <fullName evidence="15">Proton-conducting channel, ATP synthase F(0) complex subunit a</fullName>
    </alternativeName>
</protein>
<evidence type="ECO:0000256" key="16">
    <source>
        <dbReference type="SAM" id="Phobius"/>
    </source>
</evidence>
<dbReference type="GO" id="GO:0045259">
    <property type="term" value="C:proton-transporting ATP synthase complex"/>
    <property type="evidence" value="ECO:0007669"/>
    <property type="project" value="UniProtKB-KW"/>
</dbReference>
<sequence>AGTVITGFCHKAKASVGRFLSPGAPIPLIPMLVIIETISLFIQPIALAVRLTDSITASHLLIHLIRGASLSLLSMNPPTALIIFISLVLLTFLEYAVALIQANMLTL</sequence>
<keyword evidence="7 16" id="KW-1133">Transmembrane helix</keyword>
<evidence type="ECO:0000256" key="15">
    <source>
        <dbReference type="ARBA" id="ARBA00081802"/>
    </source>
</evidence>
<keyword evidence="9 16" id="KW-0472">Membrane</keyword>
<keyword evidence="18" id="KW-1185">Reference proteome</keyword>
<evidence type="ECO:0000256" key="1">
    <source>
        <dbReference type="ARBA" id="ARBA00004141"/>
    </source>
</evidence>
<evidence type="ECO:0000256" key="2">
    <source>
        <dbReference type="ARBA" id="ARBA00006810"/>
    </source>
</evidence>
<keyword evidence="6" id="KW-0375">Hydrogen ion transport</keyword>
<feature type="non-terminal residue" evidence="17">
    <location>
        <position position="1"/>
    </location>
</feature>
<dbReference type="CDD" id="cd00310">
    <property type="entry name" value="ATP-synt_Fo_a_6"/>
    <property type="match status" value="1"/>
</dbReference>
<evidence type="ECO:0000256" key="9">
    <source>
        <dbReference type="ARBA" id="ARBA00023136"/>
    </source>
</evidence>
<keyword evidence="3" id="KW-0813">Transport</keyword>
<keyword evidence="10" id="KW-0066">ATP synthesis</keyword>
<evidence type="ECO:0000256" key="14">
    <source>
        <dbReference type="ARBA" id="ARBA00071928"/>
    </source>
</evidence>
<comment type="catalytic activity">
    <reaction evidence="11">
        <text>H(+)(in) = H(+)(out)</text>
        <dbReference type="Rhea" id="RHEA:34979"/>
        <dbReference type="ChEBI" id="CHEBI:15378"/>
    </reaction>
</comment>
<evidence type="ECO:0000256" key="4">
    <source>
        <dbReference type="ARBA" id="ARBA00022547"/>
    </source>
</evidence>
<dbReference type="Gene3D" id="1.20.120.220">
    <property type="entry name" value="ATP synthase, F0 complex, subunit A"/>
    <property type="match status" value="1"/>
</dbReference>
<dbReference type="SUPFAM" id="SSF81336">
    <property type="entry name" value="F1F0 ATP synthase subunit A"/>
    <property type="match status" value="1"/>
</dbReference>
<evidence type="ECO:0000313" key="18">
    <source>
        <dbReference type="Proteomes" id="UP000295264"/>
    </source>
</evidence>